<dbReference type="PANTHER" id="PTHR42928:SF5">
    <property type="entry name" value="BLR1237 PROTEIN"/>
    <property type="match status" value="1"/>
</dbReference>
<dbReference type="EMBL" id="QMQA01000137">
    <property type="protein sequence ID" value="RLE12812.1"/>
    <property type="molecule type" value="Genomic_DNA"/>
</dbReference>
<accession>A0A662DF82</accession>
<gene>
    <name evidence="2" type="ORF">DRJ04_05500</name>
</gene>
<dbReference type="InterPro" id="IPR042100">
    <property type="entry name" value="Bug_dom1"/>
</dbReference>
<dbReference type="SUPFAM" id="SSF53850">
    <property type="entry name" value="Periplasmic binding protein-like II"/>
    <property type="match status" value="1"/>
</dbReference>
<dbReference type="Pfam" id="PF03401">
    <property type="entry name" value="TctC"/>
    <property type="match status" value="1"/>
</dbReference>
<evidence type="ECO:0000256" key="1">
    <source>
        <dbReference type="ARBA" id="ARBA00006987"/>
    </source>
</evidence>
<organism evidence="2 3">
    <name type="scientific">Aerophobetes bacterium</name>
    <dbReference type="NCBI Taxonomy" id="2030807"/>
    <lineage>
        <taxon>Bacteria</taxon>
        <taxon>Candidatus Aerophobota</taxon>
    </lineage>
</organism>
<dbReference type="Gene3D" id="3.40.190.10">
    <property type="entry name" value="Periplasmic binding protein-like II"/>
    <property type="match status" value="1"/>
</dbReference>
<reference evidence="2 3" key="1">
    <citation type="submission" date="2018-06" db="EMBL/GenBank/DDBJ databases">
        <title>Extensive metabolic versatility and redundancy in microbially diverse, dynamic hydrothermal sediments.</title>
        <authorList>
            <person name="Dombrowski N."/>
            <person name="Teske A."/>
            <person name="Baker B.J."/>
        </authorList>
    </citation>
    <scope>NUCLEOTIDE SEQUENCE [LARGE SCALE GENOMIC DNA]</scope>
    <source>
        <strain evidence="2">B3_G15</strain>
    </source>
</reference>
<dbReference type="Gene3D" id="3.40.190.150">
    <property type="entry name" value="Bordetella uptake gene, domain 1"/>
    <property type="match status" value="1"/>
</dbReference>
<dbReference type="AlphaFoldDB" id="A0A662DF82"/>
<dbReference type="InterPro" id="IPR005064">
    <property type="entry name" value="BUG"/>
</dbReference>
<dbReference type="CDD" id="cd07012">
    <property type="entry name" value="PBP2_Bug_TTT"/>
    <property type="match status" value="1"/>
</dbReference>
<evidence type="ECO:0000313" key="2">
    <source>
        <dbReference type="EMBL" id="RLE12812.1"/>
    </source>
</evidence>
<comment type="caution">
    <text evidence="2">The sequence shown here is derived from an EMBL/GenBank/DDBJ whole genome shotgun (WGS) entry which is preliminary data.</text>
</comment>
<name>A0A662DF82_UNCAE</name>
<dbReference type="PANTHER" id="PTHR42928">
    <property type="entry name" value="TRICARBOXYLATE-BINDING PROTEIN"/>
    <property type="match status" value="1"/>
</dbReference>
<comment type="similarity">
    <text evidence="1">Belongs to the UPF0065 (bug) family.</text>
</comment>
<dbReference type="Proteomes" id="UP000280417">
    <property type="component" value="Unassembled WGS sequence"/>
</dbReference>
<protein>
    <submittedName>
        <fullName evidence="2">Tripartite tricarboxylate transporter substrate binding protein</fullName>
    </submittedName>
</protein>
<sequence>MENKPEAGGIVAMKYLLEETEPDGYTLFDATKSNISKVVASEGKVDLNGFEWIAMLMADPECVIINKNSSISTWEDIVRDAKEKNGNQIWVGPAAGGLDHVTAMKLWEKAGIKAKWIPFASGGKAIAALLGGQGVAYVGNPRDTIGKPDLMIAAVSSKERLPQFPDVPTFGELGIKDFDNEIMWRGFAVKKCTPEYALKWYDDLFKKVTEDPEWRKFWEVGGIDLVYYSIEKFEKIIEQDVKDFTVYLKKIGMID</sequence>
<evidence type="ECO:0000313" key="3">
    <source>
        <dbReference type="Proteomes" id="UP000280417"/>
    </source>
</evidence>
<proteinExistence type="inferred from homology"/>